<evidence type="ECO:0000256" key="1">
    <source>
        <dbReference type="SAM" id="MobiDB-lite"/>
    </source>
</evidence>
<comment type="caution">
    <text evidence="2">The sequence shown here is derived from an EMBL/GenBank/DDBJ whole genome shotgun (WGS) entry which is preliminary data.</text>
</comment>
<gene>
    <name evidence="2" type="ORF">PCOR1329_LOCUS13585</name>
</gene>
<evidence type="ECO:0000313" key="3">
    <source>
        <dbReference type="Proteomes" id="UP001189429"/>
    </source>
</evidence>
<name>A0ABN9QNT8_9DINO</name>
<feature type="region of interest" description="Disordered" evidence="1">
    <location>
        <begin position="63"/>
        <end position="87"/>
    </location>
</feature>
<protein>
    <submittedName>
        <fullName evidence="2">Uncharacterized protein</fullName>
    </submittedName>
</protein>
<accession>A0ABN9QNT8</accession>
<evidence type="ECO:0000313" key="2">
    <source>
        <dbReference type="EMBL" id="CAK0807819.1"/>
    </source>
</evidence>
<dbReference type="EMBL" id="CAUYUJ010004014">
    <property type="protein sequence ID" value="CAK0807819.1"/>
    <property type="molecule type" value="Genomic_DNA"/>
</dbReference>
<reference evidence="2" key="1">
    <citation type="submission" date="2023-10" db="EMBL/GenBank/DDBJ databases">
        <authorList>
            <person name="Chen Y."/>
            <person name="Shah S."/>
            <person name="Dougan E. K."/>
            <person name="Thang M."/>
            <person name="Chan C."/>
        </authorList>
    </citation>
    <scope>NUCLEOTIDE SEQUENCE [LARGE SCALE GENOMIC DNA]</scope>
</reference>
<proteinExistence type="predicted"/>
<dbReference type="Proteomes" id="UP001189429">
    <property type="component" value="Unassembled WGS sequence"/>
</dbReference>
<sequence>MAGQLDEVEGQMVNVCHFHPLGQYWRSLFCDAAAVVGSATEAIEAFCDDRRWNSIGSLQVDLAPPDKKADVPRPAARLPDTRLRRHG</sequence>
<organism evidence="2 3">
    <name type="scientific">Prorocentrum cordatum</name>
    <dbReference type="NCBI Taxonomy" id="2364126"/>
    <lineage>
        <taxon>Eukaryota</taxon>
        <taxon>Sar</taxon>
        <taxon>Alveolata</taxon>
        <taxon>Dinophyceae</taxon>
        <taxon>Prorocentrales</taxon>
        <taxon>Prorocentraceae</taxon>
        <taxon>Prorocentrum</taxon>
    </lineage>
</organism>
<keyword evidence="3" id="KW-1185">Reference proteome</keyword>